<protein>
    <submittedName>
        <fullName evidence="2">Uncharacterized protein</fullName>
    </submittedName>
</protein>
<evidence type="ECO:0000313" key="2">
    <source>
        <dbReference type="EMBL" id="CDR99627.1"/>
    </source>
</evidence>
<accession>A0A0F7RYD5</accession>
<name>A0A0F7RYD5_9BASI</name>
<evidence type="ECO:0000313" key="3">
    <source>
        <dbReference type="Proteomes" id="UP000242770"/>
    </source>
</evidence>
<organism evidence="2 3">
    <name type="scientific">Sporisorium scitamineum</name>
    <dbReference type="NCBI Taxonomy" id="49012"/>
    <lineage>
        <taxon>Eukaryota</taxon>
        <taxon>Fungi</taxon>
        <taxon>Dikarya</taxon>
        <taxon>Basidiomycota</taxon>
        <taxon>Ustilaginomycotina</taxon>
        <taxon>Ustilaginomycetes</taxon>
        <taxon>Ustilaginales</taxon>
        <taxon>Ustilaginaceae</taxon>
        <taxon>Sporisorium</taxon>
    </lineage>
</organism>
<sequence>MGDRRFLDNANRMIDFQYKSGLVPQSRQDFDRHTYAYSGGRNRASTAEIDDTPTLDMTAPSTAQSQAKGSKRAPSPPGPATVGRDEQCGASSPPTPTRKRTTSAAMAAGVLDRRMIRKQRWMYTALELMANLRGDFNFFLLLVADKAQGIPV</sequence>
<dbReference type="Proteomes" id="UP000242770">
    <property type="component" value="Unassembled WGS sequence"/>
</dbReference>
<evidence type="ECO:0000256" key="1">
    <source>
        <dbReference type="SAM" id="MobiDB-lite"/>
    </source>
</evidence>
<feature type="compositionally biased region" description="Polar residues" evidence="1">
    <location>
        <begin position="59"/>
        <end position="68"/>
    </location>
</feature>
<dbReference type="AlphaFoldDB" id="A0A0F7RYD5"/>
<dbReference type="EMBL" id="CCFA01001369">
    <property type="protein sequence ID" value="CDR99627.1"/>
    <property type="molecule type" value="Genomic_DNA"/>
</dbReference>
<reference evidence="3" key="1">
    <citation type="submission" date="2014-06" db="EMBL/GenBank/DDBJ databases">
        <authorList>
            <person name="Berkman P.J."/>
        </authorList>
    </citation>
    <scope>NUCLEOTIDE SEQUENCE [LARGE SCALE GENOMIC DNA]</scope>
</reference>
<keyword evidence="3" id="KW-1185">Reference proteome</keyword>
<proteinExistence type="predicted"/>
<gene>
    <name evidence="2" type="primary">SSCI25800.1</name>
</gene>
<feature type="region of interest" description="Disordered" evidence="1">
    <location>
        <begin position="23"/>
        <end position="103"/>
    </location>
</feature>